<reference evidence="2 3" key="1">
    <citation type="submission" date="2020-07" db="EMBL/GenBank/DDBJ databases">
        <title>Halosimplex pelagicum sp. nov. and Halosimplex rubrum sp. nov., isolated from salted brown alga Laminaria, and emended description of the genus Halosimplex.</title>
        <authorList>
            <person name="Cui H."/>
        </authorList>
    </citation>
    <scope>NUCLEOTIDE SEQUENCE [LARGE SCALE GENOMIC DNA]</scope>
    <source>
        <strain evidence="2 3">R27</strain>
    </source>
</reference>
<gene>
    <name evidence="2" type="ORF">HZS55_15710</name>
</gene>
<dbReference type="EMBL" id="CP058910">
    <property type="protein sequence ID" value="QLH80031.1"/>
    <property type="molecule type" value="Genomic_DNA"/>
</dbReference>
<evidence type="ECO:0000256" key="1">
    <source>
        <dbReference type="SAM" id="MobiDB-lite"/>
    </source>
</evidence>
<dbReference type="AlphaFoldDB" id="A0A7D5T116"/>
<name>A0A7D5T116_9EURY</name>
<evidence type="ECO:0000313" key="2">
    <source>
        <dbReference type="EMBL" id="QLH80031.1"/>
    </source>
</evidence>
<evidence type="ECO:0000313" key="3">
    <source>
        <dbReference type="Proteomes" id="UP000509667"/>
    </source>
</evidence>
<protein>
    <submittedName>
        <fullName evidence="2">Uncharacterized protein</fullName>
    </submittedName>
</protein>
<dbReference type="Proteomes" id="UP000509667">
    <property type="component" value="Chromosome"/>
</dbReference>
<sequence>MADGGTQGAIDNDFGDAERTPRERLEAELDDVGAATHAGLDVGDVAIDLVTRQPLMILGKSADTLAEHYEREDFDLATYKQHPYLPVSVDDAVFECAFVGGVDDLHSFSRTYDYPAGRLARVPFELAVDDGGDD</sequence>
<proteinExistence type="predicted"/>
<feature type="region of interest" description="Disordered" evidence="1">
    <location>
        <begin position="1"/>
        <end position="20"/>
    </location>
</feature>
<keyword evidence="3" id="KW-1185">Reference proteome</keyword>
<organism evidence="2 3">
    <name type="scientific">Halosimplex rubrum</name>
    <dbReference type="NCBI Taxonomy" id="869889"/>
    <lineage>
        <taxon>Archaea</taxon>
        <taxon>Methanobacteriati</taxon>
        <taxon>Methanobacteriota</taxon>
        <taxon>Stenosarchaea group</taxon>
        <taxon>Halobacteria</taxon>
        <taxon>Halobacteriales</taxon>
        <taxon>Haloarculaceae</taxon>
        <taxon>Halosimplex</taxon>
    </lineage>
</organism>
<dbReference type="KEGG" id="hrr:HZS55_15710"/>
<accession>A0A7D5T116</accession>